<feature type="transmembrane region" description="Helical" evidence="1">
    <location>
        <begin position="339"/>
        <end position="359"/>
    </location>
</feature>
<evidence type="ECO:0000313" key="2">
    <source>
        <dbReference type="EMBL" id="MBO0454042.1"/>
    </source>
</evidence>
<gene>
    <name evidence="2" type="ORF">JZO85_17430</name>
</gene>
<dbReference type="Proteomes" id="UP000664495">
    <property type="component" value="Unassembled WGS sequence"/>
</dbReference>
<keyword evidence="1" id="KW-0472">Membrane</keyword>
<evidence type="ECO:0008006" key="4">
    <source>
        <dbReference type="Google" id="ProtNLM"/>
    </source>
</evidence>
<reference evidence="2 3" key="1">
    <citation type="submission" date="2021-03" db="EMBL/GenBank/DDBJ databases">
        <title>Enterococcal diversity collection.</title>
        <authorList>
            <person name="Gilmore M.S."/>
            <person name="Schwartzman J."/>
            <person name="Van Tyne D."/>
            <person name="Martin M."/>
            <person name="Earl A.M."/>
            <person name="Manson A.L."/>
            <person name="Straub T."/>
            <person name="Salamzade R."/>
            <person name="Saavedra J."/>
            <person name="Lebreton F."/>
            <person name="Prichula J."/>
            <person name="Schaufler K."/>
            <person name="Gaca A."/>
            <person name="Sgardioli B."/>
            <person name="Wagenaar J."/>
            <person name="Strong T."/>
        </authorList>
    </citation>
    <scope>NUCLEOTIDE SEQUENCE [LARGE SCALE GENOMIC DNA]</scope>
    <source>
        <strain evidence="2 3">MJM16</strain>
    </source>
</reference>
<comment type="caution">
    <text evidence="2">The sequence shown here is derived from an EMBL/GenBank/DDBJ whole genome shotgun (WGS) entry which is preliminary data.</text>
</comment>
<protein>
    <recommendedName>
        <fullName evidence="4">Cell division protein</fullName>
    </recommendedName>
</protein>
<evidence type="ECO:0000313" key="3">
    <source>
        <dbReference type="Proteomes" id="UP000664495"/>
    </source>
</evidence>
<sequence length="581" mass="65733">MNKNFVRKRTVAVLLIVAAAVIMVLPQIYYKSIMVGDDISFHFNRVYDLSRQIQTGHYNYFQSIFGFNQSGRIINALYGYDLAYFLARILIVVKTWTRFQIVTSFLCYFFSGINIYILMKYLKISEKLSIILAMIYMSCALISFYALIQSFISWGGAFLPLIFIPAVKAVRDRENPINPIFLAIPVSLLIATHILSALIGVLAIVPFFLVSLYYCKDKLKWFVTALFSVGLTLIFSLNSLYGYIEVFSTNNLLKPFINTNMSNSTVMLSLTKNETRNLGLIISLIFVIQLLYALITWREIPLIEKIINGTGGLFLFISSNLVPWNTLAEKFSFLTTLQFPMRFSIIAYILLLVGVGLSLDRRSDSLGFEKMRLVKIILLTGAIISIANVNNMVKESSNFWLSADPTQGGNNKSSLYETDPEQFRSKIKDKDLTKALDVIRKGTPDYLAIADNETTQSIYSKGPYEIYKKDVMENPNNVSKKVTKSSDIELKWKAKKKDEIVLPVAIYSHSTIEVNGKKLDSKTVMKSELGLLKIISKIGENTAIVGYSPSINMKFIIIIKLLGILSCAIYLIMYLGRKFLS</sequence>
<evidence type="ECO:0000256" key="1">
    <source>
        <dbReference type="SAM" id="Phobius"/>
    </source>
</evidence>
<keyword evidence="1" id="KW-0812">Transmembrane</keyword>
<organism evidence="2 3">
    <name type="scientific">Candidatus Enterococcus murrayae</name>
    <dbReference type="NCBI Taxonomy" id="2815321"/>
    <lineage>
        <taxon>Bacteria</taxon>
        <taxon>Bacillati</taxon>
        <taxon>Bacillota</taxon>
        <taxon>Bacilli</taxon>
        <taxon>Lactobacillales</taxon>
        <taxon>Enterococcaceae</taxon>
        <taxon>Enterococcus</taxon>
    </lineage>
</organism>
<dbReference type="EMBL" id="JAFLVR010000047">
    <property type="protein sequence ID" value="MBO0454042.1"/>
    <property type="molecule type" value="Genomic_DNA"/>
</dbReference>
<name>A0ABS3HKQ7_9ENTE</name>
<dbReference type="RefSeq" id="WP_207109788.1">
    <property type="nucleotide sequence ID" value="NZ_JAFLVR010000047.1"/>
</dbReference>
<feature type="transmembrane region" description="Helical" evidence="1">
    <location>
        <begin position="371"/>
        <end position="389"/>
    </location>
</feature>
<feature type="transmembrane region" description="Helical" evidence="1">
    <location>
        <begin position="277"/>
        <end position="295"/>
    </location>
</feature>
<feature type="transmembrane region" description="Helical" evidence="1">
    <location>
        <begin position="130"/>
        <end position="152"/>
    </location>
</feature>
<feature type="transmembrane region" description="Helical" evidence="1">
    <location>
        <begin position="99"/>
        <end position="118"/>
    </location>
</feature>
<feature type="transmembrane region" description="Helical" evidence="1">
    <location>
        <begin position="180"/>
        <end position="209"/>
    </location>
</feature>
<feature type="transmembrane region" description="Helical" evidence="1">
    <location>
        <begin position="307"/>
        <end position="327"/>
    </location>
</feature>
<feature type="transmembrane region" description="Helical" evidence="1">
    <location>
        <begin position="12"/>
        <end position="30"/>
    </location>
</feature>
<accession>A0ABS3HKQ7</accession>
<keyword evidence="3" id="KW-1185">Reference proteome</keyword>
<feature type="transmembrane region" description="Helical" evidence="1">
    <location>
        <begin position="555"/>
        <end position="575"/>
    </location>
</feature>
<proteinExistence type="predicted"/>
<feature type="transmembrane region" description="Helical" evidence="1">
    <location>
        <begin position="221"/>
        <end position="244"/>
    </location>
</feature>
<keyword evidence="1" id="KW-1133">Transmembrane helix</keyword>